<evidence type="ECO:0000313" key="3">
    <source>
        <dbReference type="Proteomes" id="UP001489509"/>
    </source>
</evidence>
<dbReference type="PROSITE" id="PS50853">
    <property type="entry name" value="FN3"/>
    <property type="match status" value="1"/>
</dbReference>
<proteinExistence type="predicted"/>
<gene>
    <name evidence="2" type="ORF">WMO26_11120</name>
</gene>
<reference evidence="2 3" key="1">
    <citation type="submission" date="2024-03" db="EMBL/GenBank/DDBJ databases">
        <title>Human intestinal bacterial collection.</title>
        <authorList>
            <person name="Pauvert C."/>
            <person name="Hitch T.C.A."/>
            <person name="Clavel T."/>
        </authorList>
    </citation>
    <scope>NUCLEOTIDE SEQUENCE [LARGE SCALE GENOMIC DNA]</scope>
    <source>
        <strain evidence="2 3">CLA-JM-H44</strain>
    </source>
</reference>
<organism evidence="2 3">
    <name type="scientific">Solibaculum intestinale</name>
    <dbReference type="NCBI Taxonomy" id="3133165"/>
    <lineage>
        <taxon>Bacteria</taxon>
        <taxon>Bacillati</taxon>
        <taxon>Bacillota</taxon>
        <taxon>Clostridia</taxon>
        <taxon>Eubacteriales</taxon>
        <taxon>Oscillospiraceae</taxon>
        <taxon>Solibaculum</taxon>
    </lineage>
</organism>
<evidence type="ECO:0000313" key="2">
    <source>
        <dbReference type="EMBL" id="MEQ2441378.1"/>
    </source>
</evidence>
<dbReference type="InterPro" id="IPR013783">
    <property type="entry name" value="Ig-like_fold"/>
</dbReference>
<comment type="caution">
    <text evidence="2">The sequence shown here is derived from an EMBL/GenBank/DDBJ whole genome shotgun (WGS) entry which is preliminary data.</text>
</comment>
<sequence length="345" mass="37835">MKSQSFIVPYNSPSIHNSDIFNSHETLLYSQSVTVGHEADGTKQIGISASWKFNGNYSGVVINTITASDTVTLDPISVTPPTDDPPVISDVSITPWQVFGNTLDIRINATDASGNIGVVHVDYNLSDSNGQQTSWGRYNSYFGGGNSIQMSEACDFGSRVGRGQGVWIRVHAWDTSGQSSGNVDNGPYLRNNYPSPPSSVIVTSNGSITNHQSGSTVQIQWDSAVIHYFCREDPVSGYDVQYRVDDGNWVPLFTDHKKTYCSHVPSQFISGKTLTYRIRSKNTAFGENLASDWVESNSLSLGNGTKIKIDGTWTNGIVFVKQNGQWRQGRNVYVKQNGVWKLGRG</sequence>
<dbReference type="RefSeq" id="WP_349220433.1">
    <property type="nucleotide sequence ID" value="NZ_JBBMFD010000023.1"/>
</dbReference>
<name>A0ABV1E252_9FIRM</name>
<dbReference type="InterPro" id="IPR036116">
    <property type="entry name" value="FN3_sf"/>
</dbReference>
<dbReference type="Gene3D" id="2.60.40.10">
    <property type="entry name" value="Immunoglobulins"/>
    <property type="match status" value="1"/>
</dbReference>
<evidence type="ECO:0000259" key="1">
    <source>
        <dbReference type="PROSITE" id="PS50853"/>
    </source>
</evidence>
<feature type="domain" description="Fibronectin type-III" evidence="1">
    <location>
        <begin position="196"/>
        <end position="304"/>
    </location>
</feature>
<dbReference type="Proteomes" id="UP001489509">
    <property type="component" value="Unassembled WGS sequence"/>
</dbReference>
<accession>A0ABV1E252</accession>
<protein>
    <recommendedName>
        <fullName evidence="1">Fibronectin type-III domain-containing protein</fullName>
    </recommendedName>
</protein>
<dbReference type="InterPro" id="IPR003961">
    <property type="entry name" value="FN3_dom"/>
</dbReference>
<keyword evidence="3" id="KW-1185">Reference proteome</keyword>
<dbReference type="EMBL" id="JBBMFD010000023">
    <property type="protein sequence ID" value="MEQ2441378.1"/>
    <property type="molecule type" value="Genomic_DNA"/>
</dbReference>
<dbReference type="SUPFAM" id="SSF49265">
    <property type="entry name" value="Fibronectin type III"/>
    <property type="match status" value="1"/>
</dbReference>